<dbReference type="InterPro" id="IPR001702">
    <property type="entry name" value="Porin_Gram-ve"/>
</dbReference>
<evidence type="ECO:0000256" key="3">
    <source>
        <dbReference type="ARBA" id="ARBA00022448"/>
    </source>
</evidence>
<dbReference type="GO" id="GO:0009279">
    <property type="term" value="C:cell outer membrane"/>
    <property type="evidence" value="ECO:0007669"/>
    <property type="project" value="UniProtKB-SubCell"/>
</dbReference>
<keyword evidence="4" id="KW-1134">Transmembrane beta strand</keyword>
<feature type="domain" description="Porin" evidence="11">
    <location>
        <begin position="12"/>
        <end position="317"/>
    </location>
</feature>
<keyword evidence="7" id="KW-0406">Ion transport</keyword>
<evidence type="ECO:0000256" key="9">
    <source>
        <dbReference type="ARBA" id="ARBA00023136"/>
    </source>
</evidence>
<keyword evidence="8" id="KW-0626">Porin</keyword>
<dbReference type="GO" id="GO:0015288">
    <property type="term" value="F:porin activity"/>
    <property type="evidence" value="ECO:0007669"/>
    <property type="project" value="UniProtKB-KW"/>
</dbReference>
<dbReference type="PANTHER" id="PTHR34501">
    <property type="entry name" value="PROTEIN YDDL-RELATED"/>
    <property type="match status" value="1"/>
</dbReference>
<dbReference type="InterPro" id="IPR023614">
    <property type="entry name" value="Porin_dom_sf"/>
</dbReference>
<evidence type="ECO:0000256" key="2">
    <source>
        <dbReference type="ARBA" id="ARBA00011233"/>
    </source>
</evidence>
<dbReference type="EMBL" id="QGGT01000001">
    <property type="protein sequence ID" value="PWK37343.1"/>
    <property type="molecule type" value="Genomic_DNA"/>
</dbReference>
<evidence type="ECO:0000256" key="5">
    <source>
        <dbReference type="ARBA" id="ARBA00022692"/>
    </source>
</evidence>
<dbReference type="RefSeq" id="WP_109581075.1">
    <property type="nucleotide sequence ID" value="NZ_JACBYU010000002.1"/>
</dbReference>
<reference evidence="12 13" key="1">
    <citation type="submission" date="2018-05" db="EMBL/GenBank/DDBJ databases">
        <title>Genomic Encyclopedia of Type Strains, Phase IV (KMG-V): Genome sequencing to study the core and pangenomes of soil and plant-associated prokaryotes.</title>
        <authorList>
            <person name="Whitman W."/>
        </authorList>
    </citation>
    <scope>NUCLEOTIDE SEQUENCE [LARGE SCALE GENOMIC DNA]</scope>
    <source>
        <strain evidence="12 13">SLV-132</strain>
    </source>
</reference>
<comment type="subunit">
    <text evidence="2">Homotrimer.</text>
</comment>
<accession>A0A316F1F9</accession>
<dbReference type="GO" id="GO:0046930">
    <property type="term" value="C:pore complex"/>
    <property type="evidence" value="ECO:0007669"/>
    <property type="project" value="UniProtKB-KW"/>
</dbReference>
<keyword evidence="13" id="KW-1185">Reference proteome</keyword>
<dbReference type="InterPro" id="IPR002299">
    <property type="entry name" value="Porin_Neis"/>
</dbReference>
<keyword evidence="3" id="KW-0813">Transport</keyword>
<dbReference type="OrthoDB" id="8576858at2"/>
<dbReference type="AlphaFoldDB" id="A0A316F1F9"/>
<dbReference type="InterPro" id="IPR050298">
    <property type="entry name" value="Gram-neg_bact_OMP"/>
</dbReference>
<dbReference type="GO" id="GO:0034220">
    <property type="term" value="P:monoatomic ion transmembrane transport"/>
    <property type="evidence" value="ECO:0007669"/>
    <property type="project" value="InterPro"/>
</dbReference>
<evidence type="ECO:0000256" key="4">
    <source>
        <dbReference type="ARBA" id="ARBA00022452"/>
    </source>
</evidence>
<evidence type="ECO:0000259" key="11">
    <source>
        <dbReference type="Pfam" id="PF13609"/>
    </source>
</evidence>
<dbReference type="InterPro" id="IPR033900">
    <property type="entry name" value="Gram_neg_porin_domain"/>
</dbReference>
<dbReference type="PRINTS" id="PR00182">
    <property type="entry name" value="ECOLNEIPORIN"/>
</dbReference>
<evidence type="ECO:0000256" key="6">
    <source>
        <dbReference type="ARBA" id="ARBA00022729"/>
    </source>
</evidence>
<evidence type="ECO:0000256" key="7">
    <source>
        <dbReference type="ARBA" id="ARBA00023065"/>
    </source>
</evidence>
<dbReference type="PRINTS" id="PR00184">
    <property type="entry name" value="NEISSPPORIN"/>
</dbReference>
<evidence type="ECO:0000256" key="1">
    <source>
        <dbReference type="ARBA" id="ARBA00004571"/>
    </source>
</evidence>
<dbReference type="Gene3D" id="2.40.160.10">
    <property type="entry name" value="Porin"/>
    <property type="match status" value="1"/>
</dbReference>
<protein>
    <submittedName>
        <fullName evidence="12">Putative porin</fullName>
    </submittedName>
</protein>
<sequence length="351" mass="36885">METKRLAGMACLLLATATSAQAQQGLTLFGLIDNSVQFVDNGGHTVVRMNPGQYLGSRWGMRGTEELGSGYTVSFMLEQGVLTNTGAGTVSGLAFSRQAWIGLTTPNLGGMRFGRQNSPVYIPVSGALDAFNGASIASGMDSFLTIVPRVSNAISYQSPEFGGLRSQLMISLRDGNDAANDGIGSYHATLEYASGPVRAVAGYQKVENPIGITYPGASAGTTLKALFVGGSYDFGVASVYLGYNGNWQTHTPLNRDVFLASVKYPLGNAAYVALGFAYAHDKSGQGNNAQQAGAMYDYAFSKRTNLYAAAAWIGNKRQATFAMNGATTAGVPVAYPGATVRGLQVGIVHRF</sequence>
<dbReference type="SUPFAM" id="SSF56935">
    <property type="entry name" value="Porins"/>
    <property type="match status" value="1"/>
</dbReference>
<comment type="subcellular location">
    <subcellularLocation>
        <location evidence="1">Cell outer membrane</location>
        <topology evidence="1">Multi-pass membrane protein</topology>
    </subcellularLocation>
</comment>
<proteinExistence type="predicted"/>
<dbReference type="Pfam" id="PF13609">
    <property type="entry name" value="Porin_4"/>
    <property type="match status" value="1"/>
</dbReference>
<dbReference type="PANTHER" id="PTHR34501:SF9">
    <property type="entry name" value="MAJOR OUTER MEMBRANE PROTEIN P.IA"/>
    <property type="match status" value="1"/>
</dbReference>
<keyword evidence="5" id="KW-0812">Transmembrane</keyword>
<keyword evidence="10" id="KW-0998">Cell outer membrane</keyword>
<evidence type="ECO:0000256" key="10">
    <source>
        <dbReference type="ARBA" id="ARBA00023237"/>
    </source>
</evidence>
<evidence type="ECO:0000313" key="13">
    <source>
        <dbReference type="Proteomes" id="UP000245754"/>
    </source>
</evidence>
<keyword evidence="9" id="KW-0472">Membrane</keyword>
<dbReference type="Proteomes" id="UP000245754">
    <property type="component" value="Unassembled WGS sequence"/>
</dbReference>
<organism evidence="12 13">
    <name type="scientific">Cupriavidus plantarum</name>
    <dbReference type="NCBI Taxonomy" id="942865"/>
    <lineage>
        <taxon>Bacteria</taxon>
        <taxon>Pseudomonadati</taxon>
        <taxon>Pseudomonadota</taxon>
        <taxon>Betaproteobacteria</taxon>
        <taxon>Burkholderiales</taxon>
        <taxon>Burkholderiaceae</taxon>
        <taxon>Cupriavidus</taxon>
    </lineage>
</organism>
<name>A0A316F1F9_9BURK</name>
<keyword evidence="6" id="KW-0732">Signal</keyword>
<comment type="caution">
    <text evidence="12">The sequence shown here is derived from an EMBL/GenBank/DDBJ whole genome shotgun (WGS) entry which is preliminary data.</text>
</comment>
<gene>
    <name evidence="12" type="ORF">C7419_1011225</name>
</gene>
<dbReference type="CDD" id="cd00342">
    <property type="entry name" value="gram_neg_porins"/>
    <property type="match status" value="1"/>
</dbReference>
<evidence type="ECO:0000313" key="12">
    <source>
        <dbReference type="EMBL" id="PWK37343.1"/>
    </source>
</evidence>
<evidence type="ECO:0000256" key="8">
    <source>
        <dbReference type="ARBA" id="ARBA00023114"/>
    </source>
</evidence>